<gene>
    <name evidence="3" type="ORF">DRE_00710</name>
</gene>
<protein>
    <submittedName>
        <fullName evidence="3">Uncharacterized protein</fullName>
    </submittedName>
</protein>
<sequence length="267" mass="29619">MAFFISLEIEFGRGPIQQKGESQEATHLVAARKGWRTKIRKLWGRLKTPRIRPEEEKIQSLTSRITELEKRLAEQSAASQKQFLALQSQLGNVLSVLLNGEGSASSTREDDGPALEEGEEPDAVEIPAPLIDNPSQTAVSSEWDGTESCWTQQTEEVMPSPAQVQYDVGVFDLNRLPARYHCCPPGFCPFDRVVAAAEAVIRPQVSWSSLRTYQTTDSEVPEPPDSYPSGPSRAGVPVSVSSSVPGFSTRYHTPRAVRRHNRFFHSI</sequence>
<dbReference type="AlphaFoldDB" id="W7HMS3"/>
<dbReference type="HOGENOM" id="CLU_1042160_0_0_1"/>
<name>W7HMS3_9PEZI</name>
<dbReference type="Proteomes" id="UP000024837">
    <property type="component" value="Unassembled WGS sequence"/>
</dbReference>
<feature type="region of interest" description="Disordered" evidence="2">
    <location>
        <begin position="212"/>
        <end position="239"/>
    </location>
</feature>
<feature type="coiled-coil region" evidence="1">
    <location>
        <begin position="51"/>
        <end position="78"/>
    </location>
</feature>
<reference evidence="3 4" key="1">
    <citation type="submission" date="2013-05" db="EMBL/GenBank/DDBJ databases">
        <title>Drechslerella stenobrocha genome reveals carnivorous origination and mechanical trapping mechanism of predatory fungi.</title>
        <authorList>
            <person name="Liu X."/>
            <person name="Zhang W."/>
            <person name="Liu K."/>
        </authorList>
    </citation>
    <scope>NUCLEOTIDE SEQUENCE [LARGE SCALE GENOMIC DNA]</scope>
    <source>
        <strain evidence="3 4">248</strain>
    </source>
</reference>
<evidence type="ECO:0000313" key="4">
    <source>
        <dbReference type="Proteomes" id="UP000024837"/>
    </source>
</evidence>
<keyword evidence="1" id="KW-0175">Coiled coil</keyword>
<evidence type="ECO:0000256" key="2">
    <source>
        <dbReference type="SAM" id="MobiDB-lite"/>
    </source>
</evidence>
<feature type="compositionally biased region" description="Low complexity" evidence="2">
    <location>
        <begin position="228"/>
        <end position="239"/>
    </location>
</feature>
<evidence type="ECO:0000313" key="3">
    <source>
        <dbReference type="EMBL" id="EWC45311.1"/>
    </source>
</evidence>
<keyword evidence="4" id="KW-1185">Reference proteome</keyword>
<organism evidence="3 4">
    <name type="scientific">Drechslerella stenobrocha 248</name>
    <dbReference type="NCBI Taxonomy" id="1043628"/>
    <lineage>
        <taxon>Eukaryota</taxon>
        <taxon>Fungi</taxon>
        <taxon>Dikarya</taxon>
        <taxon>Ascomycota</taxon>
        <taxon>Pezizomycotina</taxon>
        <taxon>Orbiliomycetes</taxon>
        <taxon>Orbiliales</taxon>
        <taxon>Orbiliaceae</taxon>
        <taxon>Drechslerella</taxon>
    </lineage>
</organism>
<proteinExistence type="predicted"/>
<evidence type="ECO:0000256" key="1">
    <source>
        <dbReference type="SAM" id="Coils"/>
    </source>
</evidence>
<dbReference type="EMBL" id="KI966427">
    <property type="protein sequence ID" value="EWC45311.1"/>
    <property type="molecule type" value="Genomic_DNA"/>
</dbReference>
<accession>W7HMS3</accession>
<dbReference type="OrthoDB" id="5377980at2759"/>